<evidence type="ECO:0000256" key="9">
    <source>
        <dbReference type="ARBA" id="ARBA00023204"/>
    </source>
</evidence>
<evidence type="ECO:0000256" key="5">
    <source>
        <dbReference type="ARBA" id="ARBA00022763"/>
    </source>
</evidence>
<keyword evidence="4 12" id="KW-0547">Nucleotide-binding</keyword>
<dbReference type="InterPro" id="IPR004807">
    <property type="entry name" value="UvrB"/>
</dbReference>
<keyword evidence="6 12" id="KW-0228">DNA excision</keyword>
<protein>
    <recommendedName>
        <fullName evidence="11 12">UvrABC system protein B</fullName>
        <shortName evidence="12">Protein UvrB</shortName>
    </recommendedName>
    <alternativeName>
        <fullName evidence="12">Excinuclease ABC subunit B</fullName>
    </alternativeName>
</protein>
<organism evidence="18 19">
    <name type="scientific">Fervidobacterium pennivorans (strain DSM 9078 / Ven5)</name>
    <dbReference type="NCBI Taxonomy" id="771875"/>
    <lineage>
        <taxon>Bacteria</taxon>
        <taxon>Thermotogati</taxon>
        <taxon>Thermotogota</taxon>
        <taxon>Thermotogae</taxon>
        <taxon>Thermotogales</taxon>
        <taxon>Fervidobacteriaceae</taxon>
        <taxon>Fervidobacterium</taxon>
    </lineage>
</organism>
<comment type="domain">
    <text evidence="12">The beta-hairpin motif is involved in DNA binding.</text>
</comment>
<comment type="subunit">
    <text evidence="10 12 13">Forms a heterotetramer with UvrA during the search for lesions. Interacts with UvrC in an incision complex.</text>
</comment>
<evidence type="ECO:0000256" key="3">
    <source>
        <dbReference type="ARBA" id="ARBA00022490"/>
    </source>
</evidence>
<dbReference type="GO" id="GO:0009381">
    <property type="term" value="F:excinuclease ABC activity"/>
    <property type="evidence" value="ECO:0007669"/>
    <property type="project" value="UniProtKB-UniRule"/>
</dbReference>
<keyword evidence="5 12" id="KW-0227">DNA damage</keyword>
<feature type="domain" description="UVR" evidence="15">
    <location>
        <begin position="648"/>
        <end position="683"/>
    </location>
</feature>
<keyword evidence="12 13" id="KW-0742">SOS response</keyword>
<dbReference type="Pfam" id="PF02151">
    <property type="entry name" value="UVR"/>
    <property type="match status" value="1"/>
</dbReference>
<dbReference type="SMART" id="SM00490">
    <property type="entry name" value="HELICc"/>
    <property type="match status" value="1"/>
</dbReference>
<comment type="function">
    <text evidence="12">The UvrABC repair system catalyzes the recognition and processing of DNA lesions. A damage recognition complex composed of 2 UvrA and 2 UvrB subunits scans DNA for abnormalities. Upon binding of the UvrA(2)B(2) complex to a putative damaged site, the DNA wraps around one UvrB monomer. DNA wrap is dependent on ATP binding by UvrB and probably causes local melting of the DNA helix, facilitating insertion of UvrB beta-hairpin between the DNA strands. Then UvrB probes one DNA strand for the presence of a lesion. If a lesion is found the UvrA subunits dissociate and the UvrB-DNA preincision complex is formed. This complex is subsequently bound by UvrC and the second UvrB is released. If no lesion is found, the DNA wraps around the other UvrB subunit that will check the other stand for damage.</text>
</comment>
<dbReference type="InterPro" id="IPR014001">
    <property type="entry name" value="Helicase_ATP-bd"/>
</dbReference>
<comment type="subcellular location">
    <subcellularLocation>
        <location evidence="1 12 13">Cytoplasm</location>
    </subcellularLocation>
</comment>
<dbReference type="Proteomes" id="UP000007384">
    <property type="component" value="Chromosome"/>
</dbReference>
<dbReference type="Pfam" id="PF12344">
    <property type="entry name" value="UvrB"/>
    <property type="match status" value="1"/>
</dbReference>
<dbReference type="NCBIfam" id="NF003673">
    <property type="entry name" value="PRK05298.1"/>
    <property type="match status" value="1"/>
</dbReference>
<accession>H9UBP7</accession>
<dbReference type="HOGENOM" id="CLU_009621_2_1_0"/>
<evidence type="ECO:0000256" key="10">
    <source>
        <dbReference type="ARBA" id="ARBA00026033"/>
    </source>
</evidence>
<evidence type="ECO:0000256" key="14">
    <source>
        <dbReference type="SAM" id="Coils"/>
    </source>
</evidence>
<feature type="domain" description="Helicase C-terminal" evidence="17">
    <location>
        <begin position="456"/>
        <end position="619"/>
    </location>
</feature>
<dbReference type="PATRIC" id="fig|771875.3.peg.848"/>
<evidence type="ECO:0000256" key="13">
    <source>
        <dbReference type="RuleBase" id="RU003587"/>
    </source>
</evidence>
<name>H9UBP7_FERPD</name>
<evidence type="ECO:0000259" key="16">
    <source>
        <dbReference type="PROSITE" id="PS51192"/>
    </source>
</evidence>
<dbReference type="GO" id="GO:0005524">
    <property type="term" value="F:ATP binding"/>
    <property type="evidence" value="ECO:0007669"/>
    <property type="project" value="UniProtKB-UniRule"/>
</dbReference>
<evidence type="ECO:0000256" key="12">
    <source>
        <dbReference type="HAMAP-Rule" id="MF_00204"/>
    </source>
</evidence>
<keyword evidence="3 12" id="KW-0963">Cytoplasm</keyword>
<evidence type="ECO:0000256" key="6">
    <source>
        <dbReference type="ARBA" id="ARBA00022769"/>
    </source>
</evidence>
<evidence type="ECO:0000256" key="4">
    <source>
        <dbReference type="ARBA" id="ARBA00022741"/>
    </source>
</evidence>
<dbReference type="Pfam" id="PF00271">
    <property type="entry name" value="Helicase_C"/>
    <property type="match status" value="1"/>
</dbReference>
<keyword evidence="19" id="KW-1185">Reference proteome</keyword>
<dbReference type="GO" id="GO:0003677">
    <property type="term" value="F:DNA binding"/>
    <property type="evidence" value="ECO:0007669"/>
    <property type="project" value="UniProtKB-UniRule"/>
</dbReference>
<evidence type="ECO:0000313" key="18">
    <source>
        <dbReference type="EMBL" id="AFG34940.1"/>
    </source>
</evidence>
<evidence type="ECO:0000256" key="2">
    <source>
        <dbReference type="ARBA" id="ARBA00008533"/>
    </source>
</evidence>
<dbReference type="InterPro" id="IPR001650">
    <property type="entry name" value="Helicase_C-like"/>
</dbReference>
<dbReference type="GO" id="GO:0009432">
    <property type="term" value="P:SOS response"/>
    <property type="evidence" value="ECO:0007669"/>
    <property type="project" value="UniProtKB-UniRule"/>
</dbReference>
<dbReference type="PROSITE" id="PS51194">
    <property type="entry name" value="HELICASE_CTER"/>
    <property type="match status" value="1"/>
</dbReference>
<dbReference type="SMART" id="SM00487">
    <property type="entry name" value="DEXDc"/>
    <property type="match status" value="1"/>
</dbReference>
<dbReference type="InterPro" id="IPR027417">
    <property type="entry name" value="P-loop_NTPase"/>
</dbReference>
<dbReference type="SUPFAM" id="SSF46600">
    <property type="entry name" value="C-terminal UvrC-binding domain of UvrB"/>
    <property type="match status" value="1"/>
</dbReference>
<dbReference type="GO" id="GO:0016887">
    <property type="term" value="F:ATP hydrolysis activity"/>
    <property type="evidence" value="ECO:0007669"/>
    <property type="project" value="InterPro"/>
</dbReference>
<dbReference type="PROSITE" id="PS50151">
    <property type="entry name" value="UVR"/>
    <property type="match status" value="1"/>
</dbReference>
<dbReference type="Pfam" id="PF04851">
    <property type="entry name" value="ResIII"/>
    <property type="match status" value="1"/>
</dbReference>
<keyword evidence="7 12" id="KW-0067">ATP-binding</keyword>
<feature type="short sequence motif" description="Beta-hairpin" evidence="12">
    <location>
        <begin position="116"/>
        <end position="139"/>
    </location>
</feature>
<feature type="coiled-coil region" evidence="14">
    <location>
        <begin position="280"/>
        <end position="307"/>
    </location>
</feature>
<keyword evidence="9 12" id="KW-0234">DNA repair</keyword>
<evidence type="ECO:0000259" key="15">
    <source>
        <dbReference type="PROSITE" id="PS50151"/>
    </source>
</evidence>
<sequence>MKRIIKIITLKQGGLHQSSVKYEGDIMLYELVSDYEPAGDQPQAIEKLVEGLKKGYRFQTLIGVTGSGKTFTMANVIKEIERPVLVISPNKTLAAQLYTEFKSFFPRNKVEFFISYYDYYQPEAYVPTKDLYIEKSADINEVIARMRMSAIKSIMTRRDVIVVASVSAIYACGDPRDFDTLNIKLAVGERVKLNDLLKHLVQIGYERKEDVGLTGSFRLRGDTLEIFPTYQDEGIHIEFFGDEVDRIYTFDRLNRDIIERLDRITIYPAKEYVTTEEKITMAVKSIRQELEERLAELRRQGKELEAQRLYQRTMNDIELLSTLGYCTGIENYSRHFDGRKPGEPPYSLLDYYDEDYIVFIDESHITIPQLRAMYHGEMSRKKSLVEYGFRLPCAYDNRPLKFEEFLSKVNQVIFVSATPGPFELEVSEQVVEQIIRPTGLVDPLVEVRPTRYQIDDLVKEIVEVKKRGERALVTVLTKKTAEMLAEYLVEFNIRALYLHSELDAIKRFEVLKKLRSGEVDVVVGVNLLREGLDLPEVSLVAILDADTEGFLRSETTLIQIIGRTARNENGKVIMYADKITPAMQRAIEETNRRRKIQIEYNEKHGIKPQTIVKPMMEDIFAPFKEEEEELYKVYEDSIFALKESLPLEDYAALLEEEMYKAASELRYEDAAKIRDELFRVKEELKNNKLNK</sequence>
<evidence type="ECO:0000256" key="11">
    <source>
        <dbReference type="ARBA" id="ARBA00029504"/>
    </source>
</evidence>
<feature type="binding site" evidence="12">
    <location>
        <begin position="63"/>
        <end position="70"/>
    </location>
    <ligand>
        <name>ATP</name>
        <dbReference type="ChEBI" id="CHEBI:30616"/>
    </ligand>
</feature>
<dbReference type="SUPFAM" id="SSF52540">
    <property type="entry name" value="P-loop containing nucleoside triphosphate hydrolases"/>
    <property type="match status" value="2"/>
</dbReference>
<dbReference type="InterPro" id="IPR001943">
    <property type="entry name" value="UVR_dom"/>
</dbReference>
<evidence type="ECO:0000259" key="17">
    <source>
        <dbReference type="PROSITE" id="PS51194"/>
    </source>
</evidence>
<evidence type="ECO:0000256" key="8">
    <source>
        <dbReference type="ARBA" id="ARBA00022881"/>
    </source>
</evidence>
<feature type="domain" description="Helicase ATP-binding" evidence="16">
    <location>
        <begin position="50"/>
        <end position="235"/>
    </location>
</feature>
<dbReference type="InterPro" id="IPR024759">
    <property type="entry name" value="UvrB_YAD/RRR_dom"/>
</dbReference>
<dbReference type="PANTHER" id="PTHR24029">
    <property type="entry name" value="UVRABC SYSTEM PROTEIN B"/>
    <property type="match status" value="1"/>
</dbReference>
<dbReference type="AlphaFoldDB" id="H9UBP7"/>
<evidence type="ECO:0000313" key="19">
    <source>
        <dbReference type="Proteomes" id="UP000007384"/>
    </source>
</evidence>
<dbReference type="InterPro" id="IPR006935">
    <property type="entry name" value="Helicase/UvrB_N"/>
</dbReference>
<dbReference type="KEGG" id="fpe:Ferpe_0824"/>
<proteinExistence type="inferred from homology"/>
<dbReference type="eggNOG" id="COG0556">
    <property type="taxonomic scope" value="Bacteria"/>
</dbReference>
<dbReference type="Gene3D" id="4.10.860.10">
    <property type="entry name" value="UVR domain"/>
    <property type="match status" value="1"/>
</dbReference>
<reference evidence="18" key="1">
    <citation type="submission" date="2012-03" db="EMBL/GenBank/DDBJ databases">
        <title>Complete sequence of Fervidobacterium pennivorans DSM 9078.</title>
        <authorList>
            <consortium name="US DOE Joint Genome Institute"/>
            <person name="Lucas S."/>
            <person name="Han J."/>
            <person name="Lapidus A."/>
            <person name="Cheng J.-F."/>
            <person name="Goodwin L."/>
            <person name="Pitluck S."/>
            <person name="Peters L."/>
            <person name="Ovchinnikova G."/>
            <person name="Lu M."/>
            <person name="Detter J.C."/>
            <person name="Han C."/>
            <person name="Tapia R."/>
            <person name="Land M."/>
            <person name="Hauser L."/>
            <person name="Kyrpides N."/>
            <person name="Ivanova N."/>
            <person name="Pagani I."/>
            <person name="Noll K.M."/>
            <person name="Woyke T."/>
        </authorList>
    </citation>
    <scope>NUCLEOTIDE SEQUENCE</scope>
    <source>
        <strain evidence="18">DSM 9078</strain>
    </source>
</reference>
<evidence type="ECO:0000256" key="1">
    <source>
        <dbReference type="ARBA" id="ARBA00004496"/>
    </source>
</evidence>
<dbReference type="PANTHER" id="PTHR24029:SF0">
    <property type="entry name" value="UVRABC SYSTEM PROTEIN B"/>
    <property type="match status" value="1"/>
</dbReference>
<dbReference type="Pfam" id="PF17757">
    <property type="entry name" value="UvrB_inter"/>
    <property type="match status" value="1"/>
</dbReference>
<dbReference type="GO" id="GO:0005737">
    <property type="term" value="C:cytoplasm"/>
    <property type="evidence" value="ECO:0007669"/>
    <property type="project" value="UniProtKB-SubCell"/>
</dbReference>
<dbReference type="CDD" id="cd18790">
    <property type="entry name" value="SF2_C_UvrB"/>
    <property type="match status" value="1"/>
</dbReference>
<dbReference type="CDD" id="cd17916">
    <property type="entry name" value="DEXHc_UvrB"/>
    <property type="match status" value="1"/>
</dbReference>
<dbReference type="InterPro" id="IPR041471">
    <property type="entry name" value="UvrB_inter"/>
</dbReference>
<dbReference type="GO" id="GO:0009380">
    <property type="term" value="C:excinuclease repair complex"/>
    <property type="evidence" value="ECO:0007669"/>
    <property type="project" value="InterPro"/>
</dbReference>
<gene>
    <name evidence="12" type="primary">uvrB</name>
    <name evidence="18" type="ordered locus">Ferpe_0824</name>
</gene>
<dbReference type="PROSITE" id="PS51192">
    <property type="entry name" value="HELICASE_ATP_BIND_1"/>
    <property type="match status" value="1"/>
</dbReference>
<dbReference type="EMBL" id="CP003260">
    <property type="protein sequence ID" value="AFG34940.1"/>
    <property type="molecule type" value="Genomic_DNA"/>
</dbReference>
<keyword evidence="14" id="KW-0175">Coiled coil</keyword>
<dbReference type="STRING" id="771875.Ferpe_0824"/>
<dbReference type="GO" id="GO:0006289">
    <property type="term" value="P:nucleotide-excision repair"/>
    <property type="evidence" value="ECO:0007669"/>
    <property type="project" value="UniProtKB-UniRule"/>
</dbReference>
<dbReference type="InterPro" id="IPR036876">
    <property type="entry name" value="UVR_dom_sf"/>
</dbReference>
<keyword evidence="8 12" id="KW-0267">Excision nuclease</keyword>
<dbReference type="NCBIfam" id="TIGR00631">
    <property type="entry name" value="uvrb"/>
    <property type="match status" value="1"/>
</dbReference>
<dbReference type="HAMAP" id="MF_00204">
    <property type="entry name" value="UvrB"/>
    <property type="match status" value="1"/>
</dbReference>
<evidence type="ECO:0000256" key="7">
    <source>
        <dbReference type="ARBA" id="ARBA00022840"/>
    </source>
</evidence>
<dbReference type="Gene3D" id="3.40.50.300">
    <property type="entry name" value="P-loop containing nucleotide triphosphate hydrolases"/>
    <property type="match status" value="3"/>
</dbReference>
<comment type="similarity">
    <text evidence="2 12 13">Belongs to the UvrB family.</text>
</comment>